<comment type="caution">
    <text evidence="2">The sequence shown here is derived from an EMBL/GenBank/DDBJ whole genome shotgun (WGS) entry which is preliminary data.</text>
</comment>
<keyword evidence="3" id="KW-1185">Reference proteome</keyword>
<feature type="compositionally biased region" description="Polar residues" evidence="1">
    <location>
        <begin position="17"/>
        <end position="36"/>
    </location>
</feature>
<dbReference type="EMBL" id="LIAE01009410">
    <property type="protein sequence ID" value="PAV69895.1"/>
    <property type="molecule type" value="Genomic_DNA"/>
</dbReference>
<reference evidence="2 3" key="1">
    <citation type="journal article" date="2017" name="Curr. Biol.">
        <title>Genome architecture and evolution of a unichromosomal asexual nematode.</title>
        <authorList>
            <person name="Fradin H."/>
            <person name="Zegar C."/>
            <person name="Gutwein M."/>
            <person name="Lucas J."/>
            <person name="Kovtun M."/>
            <person name="Corcoran D."/>
            <person name="Baugh L.R."/>
            <person name="Kiontke K."/>
            <person name="Gunsalus K."/>
            <person name="Fitch D.H."/>
            <person name="Piano F."/>
        </authorList>
    </citation>
    <scope>NUCLEOTIDE SEQUENCE [LARGE SCALE GENOMIC DNA]</scope>
    <source>
        <strain evidence="2">PF1309</strain>
    </source>
</reference>
<protein>
    <submittedName>
        <fullName evidence="2">Uncharacterized protein</fullName>
    </submittedName>
</protein>
<evidence type="ECO:0000256" key="1">
    <source>
        <dbReference type="SAM" id="MobiDB-lite"/>
    </source>
</evidence>
<accession>A0A2A2K7L8</accession>
<dbReference type="AlphaFoldDB" id="A0A2A2K7L8"/>
<dbReference type="Proteomes" id="UP000218231">
    <property type="component" value="Unassembled WGS sequence"/>
</dbReference>
<proteinExistence type="predicted"/>
<feature type="region of interest" description="Disordered" evidence="1">
    <location>
        <begin position="1"/>
        <end position="36"/>
    </location>
</feature>
<name>A0A2A2K7L8_9BILA</name>
<sequence length="98" mass="10481">MPLPAPMIGHISRGVLNPSNPNLPKQTDSPANRSQSPICFKTAATIASGLSSCIRWPEFSTLAQGCWEISPARRSPWEYGIHASSAPQSTDTGQSSFP</sequence>
<gene>
    <name evidence="2" type="ORF">WR25_17301</name>
</gene>
<evidence type="ECO:0000313" key="2">
    <source>
        <dbReference type="EMBL" id="PAV69895.1"/>
    </source>
</evidence>
<evidence type="ECO:0000313" key="3">
    <source>
        <dbReference type="Proteomes" id="UP000218231"/>
    </source>
</evidence>
<organism evidence="2 3">
    <name type="scientific">Diploscapter pachys</name>
    <dbReference type="NCBI Taxonomy" id="2018661"/>
    <lineage>
        <taxon>Eukaryota</taxon>
        <taxon>Metazoa</taxon>
        <taxon>Ecdysozoa</taxon>
        <taxon>Nematoda</taxon>
        <taxon>Chromadorea</taxon>
        <taxon>Rhabditida</taxon>
        <taxon>Rhabditina</taxon>
        <taxon>Rhabditomorpha</taxon>
        <taxon>Rhabditoidea</taxon>
        <taxon>Rhabditidae</taxon>
        <taxon>Diploscapter</taxon>
    </lineage>
</organism>